<reference evidence="2 3" key="1">
    <citation type="journal article" date="2023" name="Plants (Basel)">
        <title>Bridging the Gap: Combining Genomics and Transcriptomics Approaches to Understand Stylosanthes scabra, an Orphan Legume from the Brazilian Caatinga.</title>
        <authorList>
            <person name="Ferreira-Neto J.R.C."/>
            <person name="da Silva M.D."/>
            <person name="Binneck E."/>
            <person name="de Melo N.F."/>
            <person name="da Silva R.H."/>
            <person name="de Melo A.L.T.M."/>
            <person name="Pandolfi V."/>
            <person name="Bustamante F.O."/>
            <person name="Brasileiro-Vidal A.C."/>
            <person name="Benko-Iseppon A.M."/>
        </authorList>
    </citation>
    <scope>NUCLEOTIDE SEQUENCE [LARGE SCALE GENOMIC DNA]</scope>
    <source>
        <tissue evidence="2">Leaves</tissue>
    </source>
</reference>
<comment type="caution">
    <text evidence="2">The sequence shown here is derived from an EMBL/GenBank/DDBJ whole genome shotgun (WGS) entry which is preliminary data.</text>
</comment>
<evidence type="ECO:0000313" key="3">
    <source>
        <dbReference type="Proteomes" id="UP001341840"/>
    </source>
</evidence>
<accession>A0ABU6R2R9</accession>
<proteinExistence type="predicted"/>
<name>A0ABU6R2R9_9FABA</name>
<gene>
    <name evidence="2" type="ORF">PIB30_005162</name>
</gene>
<dbReference type="EMBL" id="JASCZI010030218">
    <property type="protein sequence ID" value="MED6118690.1"/>
    <property type="molecule type" value="Genomic_DNA"/>
</dbReference>
<dbReference type="Proteomes" id="UP001341840">
    <property type="component" value="Unassembled WGS sequence"/>
</dbReference>
<sequence length="80" mass="8593">MPTRPEIYPDPDPNPLKDSSSRRSHGIRRHPQFPACGAVAGMPSRDDGVHEFLLIIAISIFSIPPSSSCASGTLFSSSNN</sequence>
<evidence type="ECO:0000256" key="1">
    <source>
        <dbReference type="SAM" id="MobiDB-lite"/>
    </source>
</evidence>
<protein>
    <submittedName>
        <fullName evidence="2">Uncharacterized protein</fullName>
    </submittedName>
</protein>
<keyword evidence="3" id="KW-1185">Reference proteome</keyword>
<evidence type="ECO:0000313" key="2">
    <source>
        <dbReference type="EMBL" id="MED6118690.1"/>
    </source>
</evidence>
<organism evidence="2 3">
    <name type="scientific">Stylosanthes scabra</name>
    <dbReference type="NCBI Taxonomy" id="79078"/>
    <lineage>
        <taxon>Eukaryota</taxon>
        <taxon>Viridiplantae</taxon>
        <taxon>Streptophyta</taxon>
        <taxon>Embryophyta</taxon>
        <taxon>Tracheophyta</taxon>
        <taxon>Spermatophyta</taxon>
        <taxon>Magnoliopsida</taxon>
        <taxon>eudicotyledons</taxon>
        <taxon>Gunneridae</taxon>
        <taxon>Pentapetalae</taxon>
        <taxon>rosids</taxon>
        <taxon>fabids</taxon>
        <taxon>Fabales</taxon>
        <taxon>Fabaceae</taxon>
        <taxon>Papilionoideae</taxon>
        <taxon>50 kb inversion clade</taxon>
        <taxon>dalbergioids sensu lato</taxon>
        <taxon>Dalbergieae</taxon>
        <taxon>Pterocarpus clade</taxon>
        <taxon>Stylosanthes</taxon>
    </lineage>
</organism>
<feature type="compositionally biased region" description="Basic residues" evidence="1">
    <location>
        <begin position="22"/>
        <end position="31"/>
    </location>
</feature>
<feature type="region of interest" description="Disordered" evidence="1">
    <location>
        <begin position="1"/>
        <end position="34"/>
    </location>
</feature>